<evidence type="ECO:0000259" key="11">
    <source>
        <dbReference type="Pfam" id="PF05093"/>
    </source>
</evidence>
<feature type="short sequence motif" description="Cx2C motif 2" evidence="10">
    <location>
        <begin position="417"/>
        <end position="420"/>
    </location>
</feature>
<dbReference type="Gene3D" id="3.40.50.11000">
    <property type="entry name" value="Fe-S cluster assembly protein Dre2, N-terminal domain"/>
    <property type="match status" value="1"/>
</dbReference>
<feature type="region of interest" description="Fe-S binding site A" evidence="10">
    <location>
        <begin position="338"/>
        <end position="354"/>
    </location>
</feature>
<evidence type="ECO:0000313" key="14">
    <source>
        <dbReference type="Proteomes" id="UP000045706"/>
    </source>
</evidence>
<evidence type="ECO:0000256" key="1">
    <source>
        <dbReference type="ARBA" id="ARBA00001966"/>
    </source>
</evidence>
<reference evidence="14" key="1">
    <citation type="submission" date="2015-05" db="EMBL/GenBank/DDBJ databases">
        <authorList>
            <person name="Fogelqvist Johan"/>
        </authorList>
    </citation>
    <scope>NUCLEOTIDE SEQUENCE [LARGE SCALE GENOMIC DNA]</scope>
</reference>
<dbReference type="EMBL" id="CVQI01037117">
    <property type="protein sequence ID" value="CRK47915.1"/>
    <property type="molecule type" value="Genomic_DNA"/>
</dbReference>
<dbReference type="Pfam" id="PF05093">
    <property type="entry name" value="CIAPIN1"/>
    <property type="match status" value="1"/>
</dbReference>
<organism evidence="13 14">
    <name type="scientific">Verticillium longisporum</name>
    <name type="common">Verticillium dahliae var. longisporum</name>
    <dbReference type="NCBI Taxonomy" id="100787"/>
    <lineage>
        <taxon>Eukaryota</taxon>
        <taxon>Fungi</taxon>
        <taxon>Dikarya</taxon>
        <taxon>Ascomycota</taxon>
        <taxon>Pezizomycotina</taxon>
        <taxon>Sordariomycetes</taxon>
        <taxon>Hypocreomycetidae</taxon>
        <taxon>Glomerellales</taxon>
        <taxon>Plectosphaerellaceae</taxon>
        <taxon>Verticillium</taxon>
    </lineage>
</organism>
<name>A0A0G4NN73_VERLO</name>
<proteinExistence type="inferred from homology"/>
<evidence type="ECO:0000256" key="4">
    <source>
        <dbReference type="ARBA" id="ARBA00022490"/>
    </source>
</evidence>
<evidence type="ECO:0000256" key="10">
    <source>
        <dbReference type="HAMAP-Rule" id="MF_03115"/>
    </source>
</evidence>
<comment type="domain">
    <text evidence="10">The N-terminal domain has structural similarity with S-adenosyl-L-methionine-dependent methyltransferases, but does not bind S-adenosyl-L-methionine. It is required for correct assembly of the 2 Fe-S clusters.</text>
</comment>
<dbReference type="GO" id="GO:0005758">
    <property type="term" value="C:mitochondrial intermembrane space"/>
    <property type="evidence" value="ECO:0007669"/>
    <property type="project" value="UniProtKB-SubCell"/>
</dbReference>
<comment type="cofactor">
    <cofactor evidence="1 10">
        <name>[4Fe-4S] cluster</name>
        <dbReference type="ChEBI" id="CHEBI:49883"/>
    </cofactor>
</comment>
<comment type="domain">
    <text evidence="10">The C-terminal domain binds 2 Fe-S clusters but is otherwise mostly in an intrinsically disordered conformation.</text>
</comment>
<keyword evidence="9 10" id="KW-0496">Mitochondrion</keyword>
<protein>
    <submittedName>
        <fullName evidence="13">Uncharacterized protein</fullName>
    </submittedName>
</protein>
<feature type="binding site" evidence="10">
    <location>
        <position position="420"/>
    </location>
    <ligand>
        <name>[4Fe-4S] cluster</name>
        <dbReference type="ChEBI" id="CHEBI:49883"/>
    </ligand>
</feature>
<evidence type="ECO:0000313" key="13">
    <source>
        <dbReference type="EMBL" id="CRK47915.1"/>
    </source>
</evidence>
<feature type="region of interest" description="Fe-S binding site B" evidence="10">
    <location>
        <begin position="406"/>
        <end position="420"/>
    </location>
</feature>
<comment type="subcellular location">
    <subcellularLocation>
        <location evidence="10">Cytoplasm</location>
    </subcellularLocation>
    <subcellularLocation>
        <location evidence="10">Mitochondrion intermembrane space</location>
    </subcellularLocation>
</comment>
<dbReference type="AlphaFoldDB" id="A0A0G4NN73"/>
<evidence type="ECO:0000256" key="6">
    <source>
        <dbReference type="ARBA" id="ARBA00022723"/>
    </source>
</evidence>
<dbReference type="GO" id="GO:0046872">
    <property type="term" value="F:metal ion binding"/>
    <property type="evidence" value="ECO:0007669"/>
    <property type="project" value="UniProtKB-KW"/>
</dbReference>
<feature type="binding site" evidence="10">
    <location>
        <position position="417"/>
    </location>
    <ligand>
        <name>[4Fe-4S] cluster</name>
        <dbReference type="ChEBI" id="CHEBI:49883"/>
    </ligand>
</feature>
<dbReference type="PANTHER" id="PTHR13273">
    <property type="entry name" value="ANAMORSIN"/>
    <property type="match status" value="1"/>
</dbReference>
<dbReference type="PANTHER" id="PTHR13273:SF14">
    <property type="entry name" value="ANAMORSIN"/>
    <property type="match status" value="1"/>
</dbReference>
<dbReference type="GO" id="GO:0016226">
    <property type="term" value="P:iron-sulfur cluster assembly"/>
    <property type="evidence" value="ECO:0007669"/>
    <property type="project" value="UniProtKB-UniRule"/>
</dbReference>
<keyword evidence="4 10" id="KW-0963">Cytoplasm</keyword>
<dbReference type="InterPro" id="IPR007785">
    <property type="entry name" value="Anamorsin"/>
</dbReference>
<feature type="domain" description="Anamorsin C-terminal" evidence="11">
    <location>
        <begin position="334"/>
        <end position="436"/>
    </location>
</feature>
<keyword evidence="6 10" id="KW-0479">Metal-binding</keyword>
<dbReference type="GO" id="GO:0051539">
    <property type="term" value="F:4 iron, 4 sulfur cluster binding"/>
    <property type="evidence" value="ECO:0007669"/>
    <property type="project" value="UniProtKB-KW"/>
</dbReference>
<accession>A0A0G4NN73</accession>
<dbReference type="Pfam" id="PF16803">
    <property type="entry name" value="DRE2_N"/>
    <property type="match status" value="1"/>
</dbReference>
<feature type="binding site" evidence="10">
    <location>
        <position position="406"/>
    </location>
    <ligand>
        <name>[4Fe-4S] cluster</name>
        <dbReference type="ChEBI" id="CHEBI:49883"/>
    </ligand>
</feature>
<dbReference type="Proteomes" id="UP000045706">
    <property type="component" value="Unassembled WGS sequence"/>
</dbReference>
<evidence type="ECO:0000256" key="5">
    <source>
        <dbReference type="ARBA" id="ARBA00022714"/>
    </source>
</evidence>
<gene>
    <name evidence="13" type="ORF">BN1723_016813</name>
</gene>
<evidence type="ECO:0000256" key="8">
    <source>
        <dbReference type="ARBA" id="ARBA00023014"/>
    </source>
</evidence>
<dbReference type="HAMAP" id="MF_03115">
    <property type="entry name" value="Anamorsin"/>
    <property type="match status" value="1"/>
</dbReference>
<evidence type="ECO:0000256" key="7">
    <source>
        <dbReference type="ARBA" id="ARBA00023004"/>
    </source>
</evidence>
<dbReference type="GO" id="GO:0009055">
    <property type="term" value="F:electron transfer activity"/>
    <property type="evidence" value="ECO:0007669"/>
    <property type="project" value="UniProtKB-UniRule"/>
</dbReference>
<feature type="domain" description="Fe-S cluster assembly protein Dre2 N-terminal" evidence="12">
    <location>
        <begin position="35"/>
        <end position="171"/>
    </location>
</feature>
<evidence type="ECO:0000256" key="3">
    <source>
        <dbReference type="ARBA" id="ARBA00022485"/>
    </source>
</evidence>
<evidence type="ECO:0000256" key="2">
    <source>
        <dbReference type="ARBA" id="ARBA00008169"/>
    </source>
</evidence>
<comment type="cofactor">
    <cofactor evidence="10">
        <name>[2Fe-2S] cluster</name>
        <dbReference type="ChEBI" id="CHEBI:190135"/>
    </cofactor>
</comment>
<feature type="binding site" evidence="10">
    <location>
        <position position="409"/>
    </location>
    <ligand>
        <name>[4Fe-4S] cluster</name>
        <dbReference type="ChEBI" id="CHEBI:49883"/>
    </ligand>
</feature>
<dbReference type="GO" id="GO:0051537">
    <property type="term" value="F:2 iron, 2 sulfur cluster binding"/>
    <property type="evidence" value="ECO:0007669"/>
    <property type="project" value="UniProtKB-UniRule"/>
</dbReference>
<dbReference type="InterPro" id="IPR031838">
    <property type="entry name" value="Dre2_N"/>
</dbReference>
<keyword evidence="3 10" id="KW-0004">4Fe-4S</keyword>
<feature type="binding site" evidence="10">
    <location>
        <position position="349"/>
    </location>
    <ligand>
        <name>[2Fe-2S] cluster</name>
        <dbReference type="ChEBI" id="CHEBI:190135"/>
    </ligand>
</feature>
<feature type="short sequence motif" description="Cx2C motif 1" evidence="10">
    <location>
        <begin position="406"/>
        <end position="409"/>
    </location>
</feature>
<feature type="binding site" evidence="10">
    <location>
        <position position="338"/>
    </location>
    <ligand>
        <name>[2Fe-2S] cluster</name>
        <dbReference type="ChEBI" id="CHEBI:190135"/>
    </ligand>
</feature>
<keyword evidence="5 10" id="KW-0001">2Fe-2S</keyword>
<keyword evidence="7 10" id="KW-0408">Iron</keyword>
<keyword evidence="8 10" id="KW-0411">Iron-sulfur</keyword>
<comment type="domain">
    <text evidence="10">The twin Cx2C motifs are involved in the recognition by the mitochondrial MIA40-ERV1 disulfide relay system. The formation of 2 disulfide bonds in the Cx2C motifs through dithiol/disulfide exchange reactions effectively traps the protein in the mitochondrial intermembrane space.</text>
</comment>
<comment type="caution">
    <text evidence="10">Lacks conserved residue(s) required for the propagation of feature annotation.</text>
</comment>
<feature type="binding site" evidence="10">
    <location>
        <position position="352"/>
    </location>
    <ligand>
        <name>[2Fe-2S] cluster</name>
        <dbReference type="ChEBI" id="CHEBI:190135"/>
    </ligand>
</feature>
<feature type="binding site" evidence="10">
    <location>
        <position position="354"/>
    </location>
    <ligand>
        <name>[2Fe-2S] cluster</name>
        <dbReference type="ChEBI" id="CHEBI:190135"/>
    </ligand>
</feature>
<dbReference type="InterPro" id="IPR046408">
    <property type="entry name" value="CIAPIN1"/>
</dbReference>
<evidence type="ECO:0000256" key="9">
    <source>
        <dbReference type="ARBA" id="ARBA00023128"/>
    </source>
</evidence>
<evidence type="ECO:0000259" key="12">
    <source>
        <dbReference type="Pfam" id="PF16803"/>
    </source>
</evidence>
<sequence length="443" mass="45973">MAPSFVTIDNTSDFDFTSPTTTTTQPFQNGASSRRSLLLAPPSVASHPSALAAVLASHPRATTDLQMLDRLSAGLITLPEATYDLILILSDADGSRAESTPLLLNNRALFGQVAEALRPGGQLRAQEGGSAGALTEVQALTREAVLSGLVADASGALAKPDYGDAGESVSLGLKFRKNKKSDAGPAVGAATVSLGGKPTTVSMAPPVQSTPAGVGFVNLDDDFGDDDDDDLIDEDTLLTEEDLMRPVNIPPECAPKALKFRKNKKSDAGPAVGAATVSLGGKPTTVSMAPPVQSTPAGVGFVNLDDDFGDDDDDDLIDEDTLLTEEDLMRPVNIPPECAPKAGKRRRACKDCSCGLAERLAAEDAAKRAAADAQLGAIQKQAANVKLAADDLAEVDFTVQGKVGSCGNCALGDAFRCDGCPYVGLPPFKPGEEVRLLNNEIQL</sequence>
<comment type="similarity">
    <text evidence="2 10">Belongs to the anamorsin family.</text>
</comment>